<organism evidence="5 6">
    <name type="scientific">Amycolatopsis melonis</name>
    <dbReference type="NCBI Taxonomy" id="3156488"/>
    <lineage>
        <taxon>Bacteria</taxon>
        <taxon>Bacillati</taxon>
        <taxon>Actinomycetota</taxon>
        <taxon>Actinomycetes</taxon>
        <taxon>Pseudonocardiales</taxon>
        <taxon>Pseudonocardiaceae</taxon>
        <taxon>Amycolatopsis</taxon>
    </lineage>
</organism>
<sequence length="234" mass="25271">MVVRHETVLAARSVHWAAERLGLTLPSVLAPEPVWRNADAEAGREEAARDELAAEGLLDRGEPGDDLGDSLWLLCQGPAEVSAYVQTADLSYRLHAAAGRRSGAFACYLPREGRFLLRPARLEALARTVVRELPEHPAARSVSYSVPVADLTAEEPHGQAARVAGIFAQPRSAGGQLFAGVRDQRGHRRSEPVTFVDTEQGRWVSHTDGRYVVVVGGSDAVLLAKLAELQDGLE</sequence>
<dbReference type="Proteomes" id="UP001440984">
    <property type="component" value="Unassembled WGS sequence"/>
</dbReference>
<dbReference type="EMBL" id="JBDZYD010000011">
    <property type="protein sequence ID" value="MEQ0563055.1"/>
    <property type="molecule type" value="Genomic_DNA"/>
</dbReference>
<keyword evidence="3" id="KW-0963">Cytoplasm</keyword>
<name>A0ABV0LL71_9PSEU</name>
<evidence type="ECO:0000256" key="2">
    <source>
        <dbReference type="ARBA" id="ARBA00006411"/>
    </source>
</evidence>
<evidence type="ECO:0000256" key="1">
    <source>
        <dbReference type="ARBA" id="ARBA00004496"/>
    </source>
</evidence>
<evidence type="ECO:0000313" key="5">
    <source>
        <dbReference type="EMBL" id="MEQ0563055.1"/>
    </source>
</evidence>
<comment type="subcellular location">
    <subcellularLocation>
        <location evidence="1">Cytoplasm</location>
    </subcellularLocation>
</comment>
<dbReference type="Pfam" id="PF14011">
    <property type="entry name" value="ESX-1_EspG"/>
    <property type="match status" value="1"/>
</dbReference>
<reference evidence="5 6" key="1">
    <citation type="submission" date="2024-05" db="EMBL/GenBank/DDBJ databases">
        <authorList>
            <person name="Zhao H."/>
            <person name="Xu Y."/>
            <person name="Lin S."/>
            <person name="Spain J.C."/>
            <person name="Zhou N.-Y."/>
        </authorList>
    </citation>
    <scope>NUCLEOTIDE SEQUENCE [LARGE SCALE GENOMIC DNA]</scope>
    <source>
        <strain evidence="5 6">NEAU-NG30</strain>
    </source>
</reference>
<comment type="caution">
    <text evidence="5">The sequence shown here is derived from an EMBL/GenBank/DDBJ whole genome shotgun (WGS) entry which is preliminary data.</text>
</comment>
<evidence type="ECO:0000256" key="4">
    <source>
        <dbReference type="ARBA" id="ARBA00023186"/>
    </source>
</evidence>
<gene>
    <name evidence="5" type="ORF">ABJI51_28585</name>
</gene>
<evidence type="ECO:0000256" key="3">
    <source>
        <dbReference type="ARBA" id="ARBA00022490"/>
    </source>
</evidence>
<dbReference type="RefSeq" id="WP_348954131.1">
    <property type="nucleotide sequence ID" value="NZ_JBDZYD010000011.1"/>
</dbReference>
<evidence type="ECO:0000313" key="6">
    <source>
        <dbReference type="Proteomes" id="UP001440984"/>
    </source>
</evidence>
<dbReference type="InterPro" id="IPR025734">
    <property type="entry name" value="EspG"/>
</dbReference>
<protein>
    <submittedName>
        <fullName evidence="5">ESX secretion-associated protein EspG</fullName>
    </submittedName>
</protein>
<proteinExistence type="inferred from homology"/>
<comment type="similarity">
    <text evidence="2">Belongs to the EspG family.</text>
</comment>
<accession>A0ABV0LL71</accession>
<keyword evidence="4" id="KW-0143">Chaperone</keyword>
<keyword evidence="6" id="KW-1185">Reference proteome</keyword>